<accession>A0A160PJ13</accession>
<organism evidence="6 7">
    <name type="scientific">Methylorubrum populi</name>
    <dbReference type="NCBI Taxonomy" id="223967"/>
    <lineage>
        <taxon>Bacteria</taxon>
        <taxon>Pseudomonadati</taxon>
        <taxon>Pseudomonadota</taxon>
        <taxon>Alphaproteobacteria</taxon>
        <taxon>Hyphomicrobiales</taxon>
        <taxon>Methylobacteriaceae</taxon>
        <taxon>Methylorubrum</taxon>
    </lineage>
</organism>
<evidence type="ECO:0000256" key="5">
    <source>
        <dbReference type="SAM" id="SignalP"/>
    </source>
</evidence>
<comment type="similarity">
    <text evidence="1">Belongs to the SCO1/2 family.</text>
</comment>
<sequence length="206" mass="22333">MRNRALAAVLLGLLGMAGSARGETPPRRSAAELMDVLMWNREPVGGPFALTDQAGRPRTEADFRGRLLLVYFGYTACPDVCPTDLMEIGRALTLLGPDADSVQPVFITLDPEHDTAGLLAEYLPNFHPRLVGLTGSEAAVRRAADAYKVYYETSPRPGGGRAVEHSAFIYLMDRSGAYLGFFPPGTAAERMMTILRPHLTARPAAE</sequence>
<dbReference type="SUPFAM" id="SSF52833">
    <property type="entry name" value="Thioredoxin-like"/>
    <property type="match status" value="1"/>
</dbReference>
<feature type="binding site" evidence="3">
    <location>
        <position position="77"/>
    </location>
    <ligand>
        <name>Cu cation</name>
        <dbReference type="ChEBI" id="CHEBI:23378"/>
    </ligand>
</feature>
<feature type="binding site" evidence="3">
    <location>
        <position position="81"/>
    </location>
    <ligand>
        <name>Cu cation</name>
        <dbReference type="ChEBI" id="CHEBI:23378"/>
    </ligand>
</feature>
<dbReference type="AlphaFoldDB" id="A0A160PJ13"/>
<dbReference type="FunFam" id="3.40.30.10:FF:000013">
    <property type="entry name" value="Blast:Protein SCO1 homolog, mitochondrial"/>
    <property type="match status" value="1"/>
</dbReference>
<evidence type="ECO:0000256" key="1">
    <source>
        <dbReference type="ARBA" id="ARBA00010996"/>
    </source>
</evidence>
<dbReference type="PANTHER" id="PTHR12151:SF25">
    <property type="entry name" value="LINALOOL DEHYDRATASE_ISOMERASE DOMAIN-CONTAINING PROTEIN"/>
    <property type="match status" value="1"/>
</dbReference>
<gene>
    <name evidence="6" type="ORF">MPPM_4290</name>
</gene>
<dbReference type="OrthoDB" id="9790194at2"/>
<evidence type="ECO:0000313" key="7">
    <source>
        <dbReference type="Proteomes" id="UP000218288"/>
    </source>
</evidence>
<feature type="signal peptide" evidence="5">
    <location>
        <begin position="1"/>
        <end position="22"/>
    </location>
</feature>
<name>A0A160PJ13_9HYPH</name>
<evidence type="ECO:0000256" key="3">
    <source>
        <dbReference type="PIRSR" id="PIRSR603782-1"/>
    </source>
</evidence>
<dbReference type="Pfam" id="PF02630">
    <property type="entry name" value="SCO1-SenC"/>
    <property type="match status" value="1"/>
</dbReference>
<feature type="binding site" evidence="3">
    <location>
        <position position="165"/>
    </location>
    <ligand>
        <name>Cu cation</name>
        <dbReference type="ChEBI" id="CHEBI:23378"/>
    </ligand>
</feature>
<keyword evidence="5" id="KW-0732">Signal</keyword>
<feature type="disulfide bond" description="Redox-active" evidence="4">
    <location>
        <begin position="77"/>
        <end position="81"/>
    </location>
</feature>
<dbReference type="Proteomes" id="UP000218288">
    <property type="component" value="Chromosome"/>
</dbReference>
<protein>
    <submittedName>
        <fullName evidence="6">Electron transport protein SCO1/SenC</fullName>
    </submittedName>
</protein>
<dbReference type="Gene3D" id="3.40.30.10">
    <property type="entry name" value="Glutaredoxin"/>
    <property type="match status" value="1"/>
</dbReference>
<keyword evidence="2 3" id="KW-0186">Copper</keyword>
<dbReference type="RefSeq" id="WP_096486729.1">
    <property type="nucleotide sequence ID" value="NZ_AP014809.1"/>
</dbReference>
<dbReference type="GO" id="GO:0046872">
    <property type="term" value="F:metal ion binding"/>
    <property type="evidence" value="ECO:0007669"/>
    <property type="project" value="UniProtKB-KW"/>
</dbReference>
<evidence type="ECO:0000256" key="4">
    <source>
        <dbReference type="PIRSR" id="PIRSR603782-2"/>
    </source>
</evidence>
<keyword evidence="3" id="KW-0479">Metal-binding</keyword>
<proteinExistence type="inferred from homology"/>
<dbReference type="EMBL" id="AP014809">
    <property type="protein sequence ID" value="BAU92895.1"/>
    <property type="molecule type" value="Genomic_DNA"/>
</dbReference>
<dbReference type="InterPro" id="IPR003782">
    <property type="entry name" value="SCO1/SenC"/>
</dbReference>
<keyword evidence="4" id="KW-1015">Disulfide bond</keyword>
<reference evidence="6 7" key="1">
    <citation type="journal article" date="2016" name="Genome Announc.">
        <title>Complete Genome Sequence of Methylobacterium populi P-1M, Isolated from Pink-Pigmented Household Biofilm.</title>
        <authorList>
            <person name="Morohoshi T."/>
            <person name="Ikeda T."/>
        </authorList>
    </citation>
    <scope>NUCLEOTIDE SEQUENCE [LARGE SCALE GENOMIC DNA]</scope>
    <source>
        <strain evidence="6 7">P-1M</strain>
    </source>
</reference>
<dbReference type="PANTHER" id="PTHR12151">
    <property type="entry name" value="ELECTRON TRANSPORT PROTIN SCO1/SENC FAMILY MEMBER"/>
    <property type="match status" value="1"/>
</dbReference>
<dbReference type="CDD" id="cd02968">
    <property type="entry name" value="SCO"/>
    <property type="match status" value="1"/>
</dbReference>
<evidence type="ECO:0000313" key="6">
    <source>
        <dbReference type="EMBL" id="BAU92895.1"/>
    </source>
</evidence>
<evidence type="ECO:0000256" key="2">
    <source>
        <dbReference type="ARBA" id="ARBA00023008"/>
    </source>
</evidence>
<dbReference type="InterPro" id="IPR036249">
    <property type="entry name" value="Thioredoxin-like_sf"/>
</dbReference>
<feature type="chain" id="PRO_5007819575" evidence="5">
    <location>
        <begin position="23"/>
        <end position="206"/>
    </location>
</feature>